<accession>A0A223EEZ7</accession>
<dbReference type="GeneID" id="56472362"/>
<dbReference type="GO" id="GO:0016020">
    <property type="term" value="C:membrane"/>
    <property type="evidence" value="ECO:0007669"/>
    <property type="project" value="InterPro"/>
</dbReference>
<feature type="transmembrane region" description="Helical" evidence="1">
    <location>
        <begin position="308"/>
        <end position="327"/>
    </location>
</feature>
<dbReference type="AlphaFoldDB" id="A0A223EEZ7"/>
<sequence>MNSQNLWKERYLGYINETQKYLRYIFNGHLVFVMVLVLGGLAYYYSDWVKTLDSDFPAELIMAFVLSIIVTRSPINTFLKEPDTVFLLPLETKLRSYFKNSLILSWVMQGFILLVVLIASMPMYSKVTGAGGTDLGIILVVLLILKFLNLTMRWQVLKYQDTSVSHWDSLIRFLLNGVILYFICSRANILFSLITFLILLALYMYYRSATKGFVLKWERLVELENKRMNSFYRIANMFTDVPHLKGKVARRKWMDWLLSFIPYGEKSTYTYLYARTLLRSNDYVGLCFRLTIIGSVILSVFTNIWAHLIVTFMFLFMTALQLLPVWKAHEWKVWVSLYPLPAKMRESAVIKLISYFLLFEDLVFSLVLLVKGEWMSALAALAMGLVFLFGFKIYAAKKIKNF</sequence>
<feature type="transmembrane region" description="Helical" evidence="1">
    <location>
        <begin position="283"/>
        <end position="302"/>
    </location>
</feature>
<feature type="transmembrane region" description="Helical" evidence="1">
    <location>
        <begin position="348"/>
        <end position="368"/>
    </location>
</feature>
<feature type="transmembrane region" description="Helical" evidence="1">
    <location>
        <begin position="135"/>
        <end position="152"/>
    </location>
</feature>
<feature type="transmembrane region" description="Helical" evidence="1">
    <location>
        <begin position="60"/>
        <end position="79"/>
    </location>
</feature>
<name>A0A223EEZ7_9BACI</name>
<feature type="transmembrane region" description="Helical" evidence="1">
    <location>
        <begin position="189"/>
        <end position="206"/>
    </location>
</feature>
<gene>
    <name evidence="2" type="ORF">BS1321_06405</name>
</gene>
<feature type="transmembrane region" description="Helical" evidence="1">
    <location>
        <begin position="100"/>
        <end position="123"/>
    </location>
</feature>
<keyword evidence="1" id="KW-1133">Transmembrane helix</keyword>
<evidence type="ECO:0000256" key="1">
    <source>
        <dbReference type="SAM" id="Phobius"/>
    </source>
</evidence>
<evidence type="ECO:0008006" key="4">
    <source>
        <dbReference type="Google" id="ProtNLM"/>
    </source>
</evidence>
<dbReference type="InterPro" id="IPR010288">
    <property type="entry name" value="EcsB_ABC"/>
</dbReference>
<organism evidence="2 3">
    <name type="scientific">Peribacillus simplex NBRC 15720 = DSM 1321</name>
    <dbReference type="NCBI Taxonomy" id="1349754"/>
    <lineage>
        <taxon>Bacteria</taxon>
        <taxon>Bacillati</taxon>
        <taxon>Bacillota</taxon>
        <taxon>Bacilli</taxon>
        <taxon>Bacillales</taxon>
        <taxon>Bacillaceae</taxon>
        <taxon>Peribacillus</taxon>
    </lineage>
</organism>
<dbReference type="PIRSF" id="PIRSF037259">
    <property type="entry name" value="EcsB_ABC"/>
    <property type="match status" value="1"/>
</dbReference>
<feature type="transmembrane region" description="Helical" evidence="1">
    <location>
        <begin position="164"/>
        <end position="183"/>
    </location>
</feature>
<evidence type="ECO:0000313" key="2">
    <source>
        <dbReference type="EMBL" id="ASS93635.1"/>
    </source>
</evidence>
<reference evidence="2 3" key="1">
    <citation type="submission" date="2016-10" db="EMBL/GenBank/DDBJ databases">
        <title>The whole genome sequencing and assembly of Bacillus simplex DSM 1321 strain.</title>
        <authorList>
            <person name="Park M.-K."/>
            <person name="Lee Y.-J."/>
            <person name="Yi H."/>
            <person name="Bahn Y.-S."/>
            <person name="Kim J.F."/>
            <person name="Lee D.-W."/>
        </authorList>
    </citation>
    <scope>NUCLEOTIDE SEQUENCE [LARGE SCALE GENOMIC DNA]</scope>
    <source>
        <strain evidence="2 3">DSM 1321</strain>
    </source>
</reference>
<dbReference type="OrthoDB" id="2447941at2"/>
<protein>
    <recommendedName>
        <fullName evidence="4">ABC transporter permease</fullName>
    </recommendedName>
</protein>
<proteinExistence type="predicted"/>
<keyword evidence="1" id="KW-0812">Transmembrane</keyword>
<dbReference type="EMBL" id="CP017704">
    <property type="protein sequence ID" value="ASS93635.1"/>
    <property type="molecule type" value="Genomic_DNA"/>
</dbReference>
<dbReference type="RefSeq" id="WP_063232253.1">
    <property type="nucleotide sequence ID" value="NZ_BCVO01000002.1"/>
</dbReference>
<dbReference type="Proteomes" id="UP000214618">
    <property type="component" value="Chromosome"/>
</dbReference>
<feature type="transmembrane region" description="Helical" evidence="1">
    <location>
        <begin position="21"/>
        <end position="45"/>
    </location>
</feature>
<dbReference type="Pfam" id="PF05975">
    <property type="entry name" value="EcsB"/>
    <property type="match status" value="1"/>
</dbReference>
<feature type="transmembrane region" description="Helical" evidence="1">
    <location>
        <begin position="374"/>
        <end position="395"/>
    </location>
</feature>
<evidence type="ECO:0000313" key="3">
    <source>
        <dbReference type="Proteomes" id="UP000214618"/>
    </source>
</evidence>
<keyword evidence="1" id="KW-0472">Membrane</keyword>